<dbReference type="SUPFAM" id="SSF52151">
    <property type="entry name" value="FabD/lysophospholipase-like"/>
    <property type="match status" value="1"/>
</dbReference>
<dbReference type="SUPFAM" id="SSF55048">
    <property type="entry name" value="Probable ACP-binding domain of malonyl-CoA ACP transacylase"/>
    <property type="match status" value="1"/>
</dbReference>
<dbReference type="GO" id="GO:0004314">
    <property type="term" value="F:[acyl-carrier-protein] S-malonyltransferase activity"/>
    <property type="evidence" value="ECO:0007669"/>
    <property type="project" value="UniProtKB-EC"/>
</dbReference>
<dbReference type="SUPFAM" id="SSF51230">
    <property type="entry name" value="Single hybrid motif"/>
    <property type="match status" value="1"/>
</dbReference>
<evidence type="ECO:0000256" key="2">
    <source>
        <dbReference type="ARBA" id="ARBA00022679"/>
    </source>
</evidence>
<protein>
    <recommendedName>
        <fullName evidence="1">[acyl-carrier-protein] S-malonyltransferase</fullName>
        <ecNumber evidence="1">2.3.1.39</ecNumber>
    </recommendedName>
</protein>
<dbReference type="InterPro" id="IPR016035">
    <property type="entry name" value="Acyl_Trfase/lysoPLipase"/>
</dbReference>
<dbReference type="InterPro" id="IPR001227">
    <property type="entry name" value="Ac_transferase_dom_sf"/>
</dbReference>
<reference evidence="7 8" key="1">
    <citation type="submission" date="2019-02" db="EMBL/GenBank/DDBJ databases">
        <title>Sequencing the genomes of 1000 actinobacteria strains.</title>
        <authorList>
            <person name="Klenk H.-P."/>
        </authorList>
    </citation>
    <scope>NUCLEOTIDE SEQUENCE [LARGE SCALE GENOMIC DNA]</scope>
    <source>
        <strain evidence="7 8">DSM 44509</strain>
    </source>
</reference>
<comment type="caution">
    <text evidence="7">The sequence shown here is derived from an EMBL/GenBank/DDBJ whole genome shotgun (WGS) entry which is preliminary data.</text>
</comment>
<dbReference type="AlphaFoldDB" id="A0A4Q7Y2X8"/>
<evidence type="ECO:0000256" key="5">
    <source>
        <dbReference type="SAM" id="MobiDB-lite"/>
    </source>
</evidence>
<dbReference type="Proteomes" id="UP000292507">
    <property type="component" value="Unassembled WGS sequence"/>
</dbReference>
<gene>
    <name evidence="7" type="ORF">BKA19_0830</name>
</gene>
<dbReference type="PANTHER" id="PTHR42681:SF1">
    <property type="entry name" value="MALONYL-COA-ACYL CARRIER PROTEIN TRANSACYLASE, MITOCHONDRIAL"/>
    <property type="match status" value="1"/>
</dbReference>
<comment type="catalytic activity">
    <reaction evidence="4">
        <text>holo-[ACP] + malonyl-CoA = malonyl-[ACP] + CoA</text>
        <dbReference type="Rhea" id="RHEA:41792"/>
        <dbReference type="Rhea" id="RHEA-COMP:9623"/>
        <dbReference type="Rhea" id="RHEA-COMP:9685"/>
        <dbReference type="ChEBI" id="CHEBI:57287"/>
        <dbReference type="ChEBI" id="CHEBI:57384"/>
        <dbReference type="ChEBI" id="CHEBI:64479"/>
        <dbReference type="ChEBI" id="CHEBI:78449"/>
        <dbReference type="EC" id="2.3.1.39"/>
    </reaction>
</comment>
<dbReference type="InterPro" id="IPR016036">
    <property type="entry name" value="Malonyl_transacylase_ACP-bd"/>
</dbReference>
<dbReference type="Pfam" id="PF00698">
    <property type="entry name" value="Acyl_transf_1"/>
    <property type="match status" value="1"/>
</dbReference>
<dbReference type="Gene3D" id="3.40.366.10">
    <property type="entry name" value="Malonyl-Coenzyme A Acyl Carrier Protein, domain 2"/>
    <property type="match status" value="1"/>
</dbReference>
<evidence type="ECO:0000313" key="7">
    <source>
        <dbReference type="EMBL" id="RZU31180.1"/>
    </source>
</evidence>
<dbReference type="InterPro" id="IPR014043">
    <property type="entry name" value="Acyl_transferase_dom"/>
</dbReference>
<evidence type="ECO:0000256" key="1">
    <source>
        <dbReference type="ARBA" id="ARBA00013258"/>
    </source>
</evidence>
<keyword evidence="8" id="KW-1185">Reference proteome</keyword>
<evidence type="ECO:0000256" key="3">
    <source>
        <dbReference type="ARBA" id="ARBA00023315"/>
    </source>
</evidence>
<keyword evidence="3" id="KW-0012">Acyltransferase</keyword>
<feature type="region of interest" description="Disordered" evidence="5">
    <location>
        <begin position="1"/>
        <end position="26"/>
    </location>
</feature>
<dbReference type="Gene3D" id="3.30.70.250">
    <property type="entry name" value="Malonyl-CoA ACP transacylase, ACP-binding"/>
    <property type="match status" value="1"/>
</dbReference>
<dbReference type="GO" id="GO:0005829">
    <property type="term" value="C:cytosol"/>
    <property type="evidence" value="ECO:0007669"/>
    <property type="project" value="TreeGrafter"/>
</dbReference>
<dbReference type="PANTHER" id="PTHR42681">
    <property type="entry name" value="MALONYL-COA-ACYL CARRIER PROTEIN TRANSACYLASE, MITOCHONDRIAL"/>
    <property type="match status" value="1"/>
</dbReference>
<keyword evidence="2 7" id="KW-0808">Transferase</keyword>
<organism evidence="7 8">
    <name type="scientific">Blastococcus saxobsidens</name>
    <dbReference type="NCBI Taxonomy" id="138336"/>
    <lineage>
        <taxon>Bacteria</taxon>
        <taxon>Bacillati</taxon>
        <taxon>Actinomycetota</taxon>
        <taxon>Actinomycetes</taxon>
        <taxon>Geodermatophilales</taxon>
        <taxon>Geodermatophilaceae</taxon>
        <taxon>Blastococcus</taxon>
    </lineage>
</organism>
<dbReference type="EMBL" id="SHKV01000001">
    <property type="protein sequence ID" value="RZU31180.1"/>
    <property type="molecule type" value="Genomic_DNA"/>
</dbReference>
<name>A0A4Q7Y2X8_9ACTN</name>
<evidence type="ECO:0000313" key="8">
    <source>
        <dbReference type="Proteomes" id="UP000292507"/>
    </source>
</evidence>
<evidence type="ECO:0000256" key="4">
    <source>
        <dbReference type="ARBA" id="ARBA00048462"/>
    </source>
</evidence>
<sequence length="431" mass="44361">MHVLEGSYKDHREPFVPQPTAPGDDHWHGEEVLAVLAPGQGAQKPGMLTDWLDLPGAEPFFRWAGAIAGADLLSLGTTGDAEAIKDTAVTQPLVVAMSLFVARELGGLPGPVAHTPHAGRDVVITGHSVGELTAAALAGVLSVEAAIALTAVRGRAMAAACAQTPTGMSAVLGGDPDEVLAAIERHGLSPANMNGAGQIVAAGPVEGLEALKTEPPAKARVMPLPVAGAFHTSYMAPAREELEGLVGGLRPADPSRLLLSNADGAAVDSGPQALARLVSQVTSPVRFDSCLATMRQLGVTAVIELPPAGALAGLAKREWKGAGIEILAISGPADLDRARELIAAERGRAEAEHFPDWRMVVAPARGTVSPAEIAEGTHLPAGTPLGCIRGRREEVNVSAGYDGVLAEWLVHDGDLVDAGDPIARLYPEVSP</sequence>
<dbReference type="SMART" id="SM00827">
    <property type="entry name" value="PKS_AT"/>
    <property type="match status" value="1"/>
</dbReference>
<dbReference type="InterPro" id="IPR050858">
    <property type="entry name" value="Mal-CoA-ACP_Trans/PKS_FabD"/>
</dbReference>
<dbReference type="EC" id="2.3.1.39" evidence="1"/>
<evidence type="ECO:0000259" key="6">
    <source>
        <dbReference type="SMART" id="SM00827"/>
    </source>
</evidence>
<dbReference type="InterPro" id="IPR011053">
    <property type="entry name" value="Single_hybrid_motif"/>
</dbReference>
<dbReference type="Gene3D" id="2.40.50.100">
    <property type="match status" value="1"/>
</dbReference>
<proteinExistence type="predicted"/>
<dbReference type="GO" id="GO:0006633">
    <property type="term" value="P:fatty acid biosynthetic process"/>
    <property type="evidence" value="ECO:0007669"/>
    <property type="project" value="TreeGrafter"/>
</dbReference>
<accession>A0A4Q7Y2X8</accession>
<feature type="domain" description="Malonyl-CoA:ACP transacylase (MAT)" evidence="6">
    <location>
        <begin position="36"/>
        <end position="349"/>
    </location>
</feature>